<dbReference type="Pfam" id="PF05402">
    <property type="entry name" value="PqqD"/>
    <property type="match status" value="1"/>
</dbReference>
<reference evidence="1 2" key="1">
    <citation type="submission" date="2009-10" db="EMBL/GenBank/DDBJ databases">
        <authorList>
            <person name="Qin X."/>
            <person name="Bachman B."/>
            <person name="Battles P."/>
            <person name="Bell A."/>
            <person name="Bess C."/>
            <person name="Bickham C."/>
            <person name="Chaboub L."/>
            <person name="Chen D."/>
            <person name="Coyle M."/>
            <person name="Deiros D.R."/>
            <person name="Dinh H."/>
            <person name="Forbes L."/>
            <person name="Fowler G."/>
            <person name="Francisco L."/>
            <person name="Fu Q."/>
            <person name="Gubbala S."/>
            <person name="Hale W."/>
            <person name="Han Y."/>
            <person name="Hemphill L."/>
            <person name="Highlander S.K."/>
            <person name="Hirani K."/>
            <person name="Hogues M."/>
            <person name="Jackson L."/>
            <person name="Jakkamsetti A."/>
            <person name="Javaid M."/>
            <person name="Jiang H."/>
            <person name="Korchina V."/>
            <person name="Kovar C."/>
            <person name="Lara F."/>
            <person name="Lee S."/>
            <person name="Mata R."/>
            <person name="Mathew T."/>
            <person name="Moen C."/>
            <person name="Morales K."/>
            <person name="Munidasa M."/>
            <person name="Nazareth L."/>
            <person name="Ngo R."/>
            <person name="Nguyen L."/>
            <person name="Okwuonu G."/>
            <person name="Ongeri F."/>
            <person name="Patil S."/>
            <person name="Petrosino J."/>
            <person name="Pham C."/>
            <person name="Pham P."/>
            <person name="Pu L.-L."/>
            <person name="Puazo M."/>
            <person name="Raj R."/>
            <person name="Reid J."/>
            <person name="Rouhana J."/>
            <person name="Saada N."/>
            <person name="Shang Y."/>
            <person name="Simmons D."/>
            <person name="Thornton R."/>
            <person name="Warren J."/>
            <person name="Weissenberger G."/>
            <person name="Zhang J."/>
            <person name="Zhang L."/>
            <person name="Zhou C."/>
            <person name="Zhu D."/>
            <person name="Muzny D."/>
            <person name="Worley K."/>
            <person name="Gibbs R."/>
        </authorList>
    </citation>
    <scope>NUCLEOTIDE SEQUENCE [LARGE SCALE GENOMIC DNA]</scope>
    <source>
        <strain evidence="1 2">DSM 17361</strain>
    </source>
</reference>
<proteinExistence type="predicted"/>
<dbReference type="EMBL" id="ACKS01000034">
    <property type="protein sequence ID" value="EFA44769.1"/>
    <property type="molecule type" value="Genomic_DNA"/>
</dbReference>
<accession>D1PV49</accession>
<comment type="caution">
    <text evidence="1">The sequence shown here is derived from an EMBL/GenBank/DDBJ whole genome shotgun (WGS) entry which is preliminary data.</text>
</comment>
<dbReference type="OrthoDB" id="9795908at2"/>
<evidence type="ECO:0008006" key="3">
    <source>
        <dbReference type="Google" id="ProtNLM"/>
    </source>
</evidence>
<dbReference type="Gene3D" id="1.10.10.1150">
    <property type="entry name" value="Coenzyme PQQ synthesis protein D (PqqD)"/>
    <property type="match status" value="1"/>
</dbReference>
<gene>
    <name evidence="1" type="ORF">HMPREF0645_0834</name>
</gene>
<protein>
    <recommendedName>
        <fullName evidence="3">PqqD family protein</fullName>
    </recommendedName>
</protein>
<name>D1PV49_9BACT</name>
<dbReference type="RefSeq" id="WP_007172948.1">
    <property type="nucleotide sequence ID" value="NZ_GG704780.1"/>
</dbReference>
<dbReference type="AlphaFoldDB" id="D1PV49"/>
<dbReference type="Proteomes" id="UP000003160">
    <property type="component" value="Unassembled WGS sequence"/>
</dbReference>
<evidence type="ECO:0000313" key="1">
    <source>
        <dbReference type="EMBL" id="EFA44769.1"/>
    </source>
</evidence>
<dbReference type="InterPro" id="IPR041881">
    <property type="entry name" value="PqqD_sf"/>
</dbReference>
<organism evidence="1 2">
    <name type="scientific">Hallella bergensis DSM 17361</name>
    <dbReference type="NCBI Taxonomy" id="585502"/>
    <lineage>
        <taxon>Bacteria</taxon>
        <taxon>Pseudomonadati</taxon>
        <taxon>Bacteroidota</taxon>
        <taxon>Bacteroidia</taxon>
        <taxon>Bacteroidales</taxon>
        <taxon>Prevotellaceae</taxon>
        <taxon>Hallella</taxon>
    </lineage>
</organism>
<sequence>MKAKKGFNLRNVCGQNLIVAEGKENMDFSNIISMNESSALLWERIQGKDFTVEDLVQILQDEYQIDDNTPLPREQAMQDAATVVNQWKEAGMLED</sequence>
<dbReference type="HOGENOM" id="CLU_159325_0_0_10"/>
<dbReference type="InterPro" id="IPR008792">
    <property type="entry name" value="PQQD"/>
</dbReference>
<dbReference type="eggNOG" id="ENOG5033BC0">
    <property type="taxonomic scope" value="Bacteria"/>
</dbReference>
<keyword evidence="2" id="KW-1185">Reference proteome</keyword>
<evidence type="ECO:0000313" key="2">
    <source>
        <dbReference type="Proteomes" id="UP000003160"/>
    </source>
</evidence>